<feature type="transmembrane region" description="Helical" evidence="1">
    <location>
        <begin position="32"/>
        <end position="59"/>
    </location>
</feature>
<evidence type="ECO:0000256" key="1">
    <source>
        <dbReference type="SAM" id="Phobius"/>
    </source>
</evidence>
<dbReference type="EMBL" id="JBHTKA010000007">
    <property type="protein sequence ID" value="MFD1001057.1"/>
    <property type="molecule type" value="Genomic_DNA"/>
</dbReference>
<keyword evidence="3" id="KW-1185">Reference proteome</keyword>
<feature type="transmembrane region" description="Helical" evidence="1">
    <location>
        <begin position="80"/>
        <end position="100"/>
    </location>
</feature>
<name>A0ABW3K476_9BACT</name>
<proteinExistence type="predicted"/>
<organism evidence="2 3">
    <name type="scientific">Ohtaekwangia kribbensis</name>
    <dbReference type="NCBI Taxonomy" id="688913"/>
    <lineage>
        <taxon>Bacteria</taxon>
        <taxon>Pseudomonadati</taxon>
        <taxon>Bacteroidota</taxon>
        <taxon>Cytophagia</taxon>
        <taxon>Cytophagales</taxon>
        <taxon>Fulvivirgaceae</taxon>
        <taxon>Ohtaekwangia</taxon>
    </lineage>
</organism>
<accession>A0ABW3K476</accession>
<dbReference type="RefSeq" id="WP_377580508.1">
    <property type="nucleotide sequence ID" value="NZ_JBHTKA010000007.1"/>
</dbReference>
<evidence type="ECO:0000313" key="2">
    <source>
        <dbReference type="EMBL" id="MFD1001057.1"/>
    </source>
</evidence>
<keyword evidence="1" id="KW-0812">Transmembrane</keyword>
<keyword evidence="1" id="KW-1133">Transmembrane helix</keyword>
<protein>
    <submittedName>
        <fullName evidence="2">Uncharacterized protein</fullName>
    </submittedName>
</protein>
<reference evidence="3" key="1">
    <citation type="journal article" date="2019" name="Int. J. Syst. Evol. Microbiol.">
        <title>The Global Catalogue of Microorganisms (GCM) 10K type strain sequencing project: providing services to taxonomists for standard genome sequencing and annotation.</title>
        <authorList>
            <consortium name="The Broad Institute Genomics Platform"/>
            <consortium name="The Broad Institute Genome Sequencing Center for Infectious Disease"/>
            <person name="Wu L."/>
            <person name="Ma J."/>
        </authorList>
    </citation>
    <scope>NUCLEOTIDE SEQUENCE [LARGE SCALE GENOMIC DNA]</scope>
    <source>
        <strain evidence="3">CCUG 58938</strain>
    </source>
</reference>
<gene>
    <name evidence="2" type="ORF">ACFQ21_17150</name>
</gene>
<feature type="transmembrane region" description="Helical" evidence="1">
    <location>
        <begin position="112"/>
        <end position="142"/>
    </location>
</feature>
<keyword evidence="1" id="KW-0472">Membrane</keyword>
<dbReference type="Proteomes" id="UP001597112">
    <property type="component" value="Unassembled WGS sequence"/>
</dbReference>
<evidence type="ECO:0000313" key="3">
    <source>
        <dbReference type="Proteomes" id="UP001597112"/>
    </source>
</evidence>
<comment type="caution">
    <text evidence="2">The sequence shown here is derived from an EMBL/GenBank/DDBJ whole genome shotgun (WGS) entry which is preliminary data.</text>
</comment>
<feature type="transmembrane region" description="Helical" evidence="1">
    <location>
        <begin position="7"/>
        <end position="26"/>
    </location>
</feature>
<sequence>METDYTVAYIITNVIAILTAVIAMLWPNVGRVFLSGIFIGAAAFNAFTASGNPGLYLQFGELTTSGFYRGIILGPFSEHIQAYIFIIAGCQVLIGAFLLYKGKLLKTAMVGAIIFLLAIAPLGIGSAFPSSLILATALVILLRKKIEYSIYEGLGRKIKYSSH</sequence>